<dbReference type="KEGG" id="cqu:CpipJ_CPIJ012046"/>
<reference evidence="2" key="2">
    <citation type="submission" date="2021-02" db="UniProtKB">
        <authorList>
            <consortium name="EnsemblMetazoa"/>
        </authorList>
    </citation>
    <scope>IDENTIFICATION</scope>
    <source>
        <strain evidence="2">JHB</strain>
    </source>
</reference>
<protein>
    <submittedName>
        <fullName evidence="1 2">Uncharacterized protein</fullName>
    </submittedName>
</protein>
<gene>
    <name evidence="2" type="primary">6045102</name>
    <name evidence="1" type="ORF">CpipJ_CPIJ012046</name>
</gene>
<dbReference type="Proteomes" id="UP000002320">
    <property type="component" value="Unassembled WGS sequence"/>
</dbReference>
<evidence type="ECO:0000313" key="2">
    <source>
        <dbReference type="EnsemblMetazoa" id="CPIJ012046-PA"/>
    </source>
</evidence>
<dbReference type="EMBL" id="DS232194">
    <property type="protein sequence ID" value="EDS37146.1"/>
    <property type="molecule type" value="Genomic_DNA"/>
</dbReference>
<name>B0WYN6_CULQU</name>
<dbReference type="AlphaFoldDB" id="B0WYN6"/>
<accession>B0WYN6</accession>
<evidence type="ECO:0000313" key="3">
    <source>
        <dbReference type="Proteomes" id="UP000002320"/>
    </source>
</evidence>
<proteinExistence type="predicted"/>
<sequence>MMEGSSRETTWLGSAKVCRHLKIYIAGVPETGAMQQNSAKLVLARQLLAACSCHCCGTRRWLQGIYARLN</sequence>
<organism>
    <name type="scientific">Culex quinquefasciatus</name>
    <name type="common">Southern house mosquito</name>
    <name type="synonym">Culex pungens</name>
    <dbReference type="NCBI Taxonomy" id="7176"/>
    <lineage>
        <taxon>Eukaryota</taxon>
        <taxon>Metazoa</taxon>
        <taxon>Ecdysozoa</taxon>
        <taxon>Arthropoda</taxon>
        <taxon>Hexapoda</taxon>
        <taxon>Insecta</taxon>
        <taxon>Pterygota</taxon>
        <taxon>Neoptera</taxon>
        <taxon>Endopterygota</taxon>
        <taxon>Diptera</taxon>
        <taxon>Nematocera</taxon>
        <taxon>Culicoidea</taxon>
        <taxon>Culicidae</taxon>
        <taxon>Culicinae</taxon>
        <taxon>Culicini</taxon>
        <taxon>Culex</taxon>
        <taxon>Culex</taxon>
    </lineage>
</organism>
<dbReference type="HOGENOM" id="CLU_2760322_0_0_1"/>
<dbReference type="VEuPathDB" id="VectorBase:CPIJ012046"/>
<reference evidence="1" key="1">
    <citation type="submission" date="2007-03" db="EMBL/GenBank/DDBJ databases">
        <title>Annotation of Culex pipiens quinquefasciatus.</title>
        <authorList>
            <consortium name="The Broad Institute Genome Sequencing Platform"/>
            <person name="Atkinson P.W."/>
            <person name="Hemingway J."/>
            <person name="Christensen B.M."/>
            <person name="Higgs S."/>
            <person name="Kodira C."/>
            <person name="Hannick L."/>
            <person name="Megy K."/>
            <person name="O'Leary S."/>
            <person name="Pearson M."/>
            <person name="Haas B.J."/>
            <person name="Mauceli E."/>
            <person name="Wortman J.R."/>
            <person name="Lee N.H."/>
            <person name="Guigo R."/>
            <person name="Stanke M."/>
            <person name="Alvarado L."/>
            <person name="Amedeo P."/>
            <person name="Antoine C.H."/>
            <person name="Arensburger P."/>
            <person name="Bidwell S.L."/>
            <person name="Crawford M."/>
            <person name="Camaro F."/>
            <person name="Devon K."/>
            <person name="Engels R."/>
            <person name="Hammond M."/>
            <person name="Howarth C."/>
            <person name="Koehrsen M."/>
            <person name="Lawson D."/>
            <person name="Montgomery P."/>
            <person name="Nene V."/>
            <person name="Nusbaum C."/>
            <person name="Puiu D."/>
            <person name="Romero-Severson J."/>
            <person name="Severson D.W."/>
            <person name="Shumway M."/>
            <person name="Sisk P."/>
            <person name="Stolte C."/>
            <person name="Zeng Q."/>
            <person name="Eisenstadt E."/>
            <person name="Fraser-Liggett C."/>
            <person name="Strausberg R."/>
            <person name="Galagan J."/>
            <person name="Birren B."/>
            <person name="Collins F.H."/>
        </authorList>
    </citation>
    <scope>NUCLEOTIDE SEQUENCE [LARGE SCALE GENOMIC DNA]</scope>
    <source>
        <strain evidence="1">JHB</strain>
    </source>
</reference>
<evidence type="ECO:0000313" key="1">
    <source>
        <dbReference type="EMBL" id="EDS37146.1"/>
    </source>
</evidence>
<dbReference type="EnsemblMetazoa" id="CPIJ012046-RA">
    <property type="protein sequence ID" value="CPIJ012046-PA"/>
    <property type="gene ID" value="CPIJ012046"/>
</dbReference>
<dbReference type="InParanoid" id="B0WYN6"/>
<keyword evidence="3" id="KW-1185">Reference proteome</keyword>